<organism evidence="2 3">
    <name type="scientific">Bacillus suaedaesalsae</name>
    <dbReference type="NCBI Taxonomy" id="2810349"/>
    <lineage>
        <taxon>Bacteria</taxon>
        <taxon>Bacillati</taxon>
        <taxon>Bacillota</taxon>
        <taxon>Bacilli</taxon>
        <taxon>Bacillales</taxon>
        <taxon>Bacillaceae</taxon>
        <taxon>Bacillus</taxon>
    </lineage>
</organism>
<feature type="domain" description="VOC" evidence="1">
    <location>
        <begin position="7"/>
        <end position="121"/>
    </location>
</feature>
<comment type="caution">
    <text evidence="2">The sequence shown here is derived from an EMBL/GenBank/DDBJ whole genome shotgun (WGS) entry which is preliminary data.</text>
</comment>
<dbReference type="Pfam" id="PF00903">
    <property type="entry name" value="Glyoxalase"/>
    <property type="match status" value="1"/>
</dbReference>
<dbReference type="PANTHER" id="PTHR39175">
    <property type="entry name" value="FAMILY PROTEIN, PUTATIVE (AFU_ORTHOLOGUE AFUA_3G15060)-RELATED"/>
    <property type="match status" value="1"/>
</dbReference>
<evidence type="ECO:0000313" key="2">
    <source>
        <dbReference type="EMBL" id="MBM6617620.1"/>
    </source>
</evidence>
<dbReference type="InterPro" id="IPR029068">
    <property type="entry name" value="Glyas_Bleomycin-R_OHBP_Dase"/>
</dbReference>
<dbReference type="EMBL" id="JAFELM010000024">
    <property type="protein sequence ID" value="MBM6617620.1"/>
    <property type="molecule type" value="Genomic_DNA"/>
</dbReference>
<protein>
    <submittedName>
        <fullName evidence="2">VOC family protein</fullName>
    </submittedName>
</protein>
<dbReference type="InterPro" id="IPR004360">
    <property type="entry name" value="Glyas_Fos-R_dOase_dom"/>
</dbReference>
<name>A0ABS2DGN7_9BACI</name>
<gene>
    <name evidence="2" type="ORF">JR050_07995</name>
</gene>
<dbReference type="InterPro" id="IPR037523">
    <property type="entry name" value="VOC_core"/>
</dbReference>
<accession>A0ABS2DGN7</accession>
<keyword evidence="3" id="KW-1185">Reference proteome</keyword>
<dbReference type="RefSeq" id="WP_204202997.1">
    <property type="nucleotide sequence ID" value="NZ_JAFELM010000024.1"/>
</dbReference>
<evidence type="ECO:0000259" key="1">
    <source>
        <dbReference type="PROSITE" id="PS51819"/>
    </source>
</evidence>
<dbReference type="SUPFAM" id="SSF54593">
    <property type="entry name" value="Glyoxalase/Bleomycin resistance protein/Dihydroxybiphenyl dioxygenase"/>
    <property type="match status" value="1"/>
</dbReference>
<sequence length="125" mass="14497">MNIQIKRLDHVQVCIPFGTEEDARAFYTNILGFQEIEKPDSLKANGGLWYKVGDIELHIGAEEMNGYKSKRHPAFEVESLLEIRAYLEQHDIKIQDEKPIPNIERFTFFDPFGNRIEFLEKGVVA</sequence>
<dbReference type="Gene3D" id="3.10.180.10">
    <property type="entry name" value="2,3-Dihydroxybiphenyl 1,2-Dioxygenase, domain 1"/>
    <property type="match status" value="1"/>
</dbReference>
<reference evidence="2 3" key="1">
    <citation type="submission" date="2021-02" db="EMBL/GenBank/DDBJ databases">
        <title>Bacillus sp. RD4P76, an endophyte from a halophyte.</title>
        <authorList>
            <person name="Sun J.-Q."/>
        </authorList>
    </citation>
    <scope>NUCLEOTIDE SEQUENCE [LARGE SCALE GENOMIC DNA]</scope>
    <source>
        <strain evidence="2 3">RD4P76</strain>
    </source>
</reference>
<dbReference type="PANTHER" id="PTHR39175:SF1">
    <property type="entry name" value="FAMILY PROTEIN, PUTATIVE (AFU_ORTHOLOGUE AFUA_3G15060)-RELATED"/>
    <property type="match status" value="1"/>
</dbReference>
<dbReference type="PROSITE" id="PS51819">
    <property type="entry name" value="VOC"/>
    <property type="match status" value="1"/>
</dbReference>
<proteinExistence type="predicted"/>
<dbReference type="Proteomes" id="UP001518925">
    <property type="component" value="Unassembled WGS sequence"/>
</dbReference>
<evidence type="ECO:0000313" key="3">
    <source>
        <dbReference type="Proteomes" id="UP001518925"/>
    </source>
</evidence>